<reference evidence="1 2" key="1">
    <citation type="submission" date="2020-06" db="EMBL/GenBank/DDBJ databases">
        <title>Transcriptomic and genomic resources for Thalictrum thalictroides and T. hernandezii: Facilitating candidate gene discovery in an emerging model plant lineage.</title>
        <authorList>
            <person name="Arias T."/>
            <person name="Riano-Pachon D.M."/>
            <person name="Di Stilio V.S."/>
        </authorList>
    </citation>
    <scope>NUCLEOTIDE SEQUENCE [LARGE SCALE GENOMIC DNA]</scope>
    <source>
        <strain evidence="2">cv. WT478/WT964</strain>
        <tissue evidence="1">Leaves</tissue>
    </source>
</reference>
<accession>A0A7J6WRQ2</accession>
<name>A0A7J6WRQ2_THATH</name>
<evidence type="ECO:0000313" key="2">
    <source>
        <dbReference type="Proteomes" id="UP000554482"/>
    </source>
</evidence>
<protein>
    <submittedName>
        <fullName evidence="1">Uncharacterized protein</fullName>
    </submittedName>
</protein>
<keyword evidence="2" id="KW-1185">Reference proteome</keyword>
<dbReference type="Proteomes" id="UP000554482">
    <property type="component" value="Unassembled WGS sequence"/>
</dbReference>
<comment type="caution">
    <text evidence="1">The sequence shown here is derived from an EMBL/GenBank/DDBJ whole genome shotgun (WGS) entry which is preliminary data.</text>
</comment>
<organism evidence="1 2">
    <name type="scientific">Thalictrum thalictroides</name>
    <name type="common">Rue-anemone</name>
    <name type="synonym">Anemone thalictroides</name>
    <dbReference type="NCBI Taxonomy" id="46969"/>
    <lineage>
        <taxon>Eukaryota</taxon>
        <taxon>Viridiplantae</taxon>
        <taxon>Streptophyta</taxon>
        <taxon>Embryophyta</taxon>
        <taxon>Tracheophyta</taxon>
        <taxon>Spermatophyta</taxon>
        <taxon>Magnoliopsida</taxon>
        <taxon>Ranunculales</taxon>
        <taxon>Ranunculaceae</taxon>
        <taxon>Thalictroideae</taxon>
        <taxon>Thalictrum</taxon>
    </lineage>
</organism>
<proteinExistence type="predicted"/>
<sequence>MSVVVENKTFILELYRGAREAQAATIIEKGRGRAFRANTTEGGARWMGRLLCECSVTSCKSDRYQDLRVSIVGAVRNNRKGSYLEFQCFEKGSKNFNRILCFPAGVDKEGWAKAGSTFLSLLDRDLEKGCSRRKEMESQREGKE</sequence>
<evidence type="ECO:0000313" key="1">
    <source>
        <dbReference type="EMBL" id="KAF5200061.1"/>
    </source>
</evidence>
<dbReference type="AlphaFoldDB" id="A0A7J6WRQ2"/>
<gene>
    <name evidence="1" type="ORF">FRX31_010352</name>
</gene>
<dbReference type="EMBL" id="JABWDY010011176">
    <property type="protein sequence ID" value="KAF5200061.1"/>
    <property type="molecule type" value="Genomic_DNA"/>
</dbReference>
<feature type="non-terminal residue" evidence="1">
    <location>
        <position position="144"/>
    </location>
</feature>